<evidence type="ECO:0000313" key="2">
    <source>
        <dbReference type="Proteomes" id="UP000297866"/>
    </source>
</evidence>
<dbReference type="Gene3D" id="3.40.1260.10">
    <property type="entry name" value="DsrEFH-like"/>
    <property type="match status" value="1"/>
</dbReference>
<comment type="caution">
    <text evidence="1">The sequence shown here is derived from an EMBL/GenBank/DDBJ whole genome shotgun (WGS) entry which is preliminary data.</text>
</comment>
<dbReference type="SUPFAM" id="SSF75169">
    <property type="entry name" value="DsrEFH-like"/>
    <property type="match status" value="1"/>
</dbReference>
<protein>
    <recommendedName>
        <fullName evidence="3">DsrE family protein</fullName>
    </recommendedName>
</protein>
<name>A0A4R8UKB4_9MICO</name>
<dbReference type="EMBL" id="SOEZ01000007">
    <property type="protein sequence ID" value="TFB56404.1"/>
    <property type="molecule type" value="Genomic_DNA"/>
</dbReference>
<organism evidence="1 2">
    <name type="scientific">Cryobacterium tagatosivorans</name>
    <dbReference type="NCBI Taxonomy" id="1259199"/>
    <lineage>
        <taxon>Bacteria</taxon>
        <taxon>Bacillati</taxon>
        <taxon>Actinomycetota</taxon>
        <taxon>Actinomycetes</taxon>
        <taxon>Micrococcales</taxon>
        <taxon>Microbacteriaceae</taxon>
        <taxon>Cryobacterium</taxon>
    </lineage>
</organism>
<dbReference type="OrthoDB" id="9812053at2"/>
<gene>
    <name evidence="1" type="ORF">E3O23_01245</name>
</gene>
<evidence type="ECO:0000313" key="1">
    <source>
        <dbReference type="EMBL" id="TFB56404.1"/>
    </source>
</evidence>
<keyword evidence="2" id="KW-1185">Reference proteome</keyword>
<evidence type="ECO:0008006" key="3">
    <source>
        <dbReference type="Google" id="ProtNLM"/>
    </source>
</evidence>
<accession>A0A4R8UKB4</accession>
<reference evidence="1 2" key="1">
    <citation type="submission" date="2019-03" db="EMBL/GenBank/DDBJ databases">
        <title>Genomics of glacier-inhabiting Cryobacterium strains.</title>
        <authorList>
            <person name="Liu Q."/>
            <person name="Xin Y.-H."/>
        </authorList>
    </citation>
    <scope>NUCLEOTIDE SEQUENCE [LARGE SCALE GENOMIC DNA]</scope>
    <source>
        <strain evidence="1 2">Sr47</strain>
    </source>
</reference>
<proteinExistence type="predicted"/>
<dbReference type="InterPro" id="IPR027396">
    <property type="entry name" value="DsrEFH-like"/>
</dbReference>
<dbReference type="Proteomes" id="UP000297866">
    <property type="component" value="Unassembled WGS sequence"/>
</dbReference>
<dbReference type="AlphaFoldDB" id="A0A4R8UKB4"/>
<sequence length="36" mass="3916">MDARGITDTMLTEAATRSTMEALADWTIAADKVLVF</sequence>